<gene>
    <name evidence="2" type="ORF">AS859_00680</name>
    <name evidence="3" type="ORF">NGX11_04380</name>
</gene>
<feature type="coiled-coil region" evidence="1">
    <location>
        <begin position="1"/>
        <end position="28"/>
    </location>
</feature>
<name>A0A1V9VE25_9BACT</name>
<evidence type="ECO:0008006" key="5">
    <source>
        <dbReference type="Google" id="ProtNLM"/>
    </source>
</evidence>
<reference evidence="3" key="2">
    <citation type="journal article" date="2022" name="Front. Microbiol.">
        <title>Species classification and novel plasmid identifications in Arcobacter cryaerophilus and Arcobacter cryaerophilus-like organisms.</title>
        <authorList>
            <person name="Zhou G."/>
            <person name="Wang M."/>
            <person name="Wang H."/>
            <person name="Chen X."/>
            <person name="Gu Y."/>
            <person name="Shao Z."/>
            <person name="Zhang J."/>
            <person name="Zhang M."/>
        </authorList>
    </citation>
    <scope>NUCLEOTIDE SEQUENCE</scope>
    <source>
        <strain evidence="3">ICDCAC48</strain>
    </source>
</reference>
<dbReference type="Proteomes" id="UP001164100">
    <property type="component" value="Chromosome"/>
</dbReference>
<dbReference type="AlphaFoldDB" id="A0A1V9VE25"/>
<evidence type="ECO:0000313" key="4">
    <source>
        <dbReference type="Proteomes" id="UP000192599"/>
    </source>
</evidence>
<organism evidence="2 4">
    <name type="scientific">Aliarcobacter cryaerophilus</name>
    <dbReference type="NCBI Taxonomy" id="28198"/>
    <lineage>
        <taxon>Bacteria</taxon>
        <taxon>Pseudomonadati</taxon>
        <taxon>Campylobacterota</taxon>
        <taxon>Epsilonproteobacteria</taxon>
        <taxon>Campylobacterales</taxon>
        <taxon>Arcobacteraceae</taxon>
        <taxon>Aliarcobacter</taxon>
    </lineage>
</organism>
<dbReference type="EMBL" id="CP099556">
    <property type="protein sequence ID" value="UYF44180.1"/>
    <property type="molecule type" value="Genomic_DNA"/>
</dbReference>
<evidence type="ECO:0000313" key="2">
    <source>
        <dbReference type="EMBL" id="OQR42300.1"/>
    </source>
</evidence>
<sequence>MSNENKTLDQWEERLEDILQELNSCQNSKNLNSCKPCSQFFECILRKKYVVAVYESMNKGSSGGFEF</sequence>
<evidence type="ECO:0000313" key="3">
    <source>
        <dbReference type="EMBL" id="UYF44180.1"/>
    </source>
</evidence>
<dbReference type="RefSeq" id="WP_066222741.1">
    <property type="nucleotide sequence ID" value="NZ_CP026656.1"/>
</dbReference>
<protein>
    <recommendedName>
        <fullName evidence="5">Uracil-DNA glycosylase</fullName>
    </recommendedName>
</protein>
<accession>A0A1V9VE25</accession>
<evidence type="ECO:0000256" key="1">
    <source>
        <dbReference type="SAM" id="Coils"/>
    </source>
</evidence>
<proteinExistence type="predicted"/>
<dbReference type="EMBL" id="LNTC01000003">
    <property type="protein sequence ID" value="OQR42300.1"/>
    <property type="molecule type" value="Genomic_DNA"/>
</dbReference>
<reference evidence="2 4" key="1">
    <citation type="submission" date="2017-04" db="EMBL/GenBank/DDBJ databases">
        <title>Accumulation and expression of multiple antibiotic resistance genes in Arcobacter cryaerophilus that thrives in sewage.</title>
        <authorList>
            <person name="Millar J.A."/>
            <person name="Raghavan R."/>
        </authorList>
    </citation>
    <scope>NUCLEOTIDE SEQUENCE [LARGE SCALE GENOMIC DNA]</scope>
    <source>
        <strain evidence="2 4">AZT-1</strain>
    </source>
</reference>
<dbReference type="Proteomes" id="UP000192599">
    <property type="component" value="Unassembled WGS sequence"/>
</dbReference>
<keyword evidence="1" id="KW-0175">Coiled coil</keyword>